<dbReference type="EMBL" id="OZ021744">
    <property type="protein sequence ID" value="CAK9311433.1"/>
    <property type="molecule type" value="Genomic_DNA"/>
</dbReference>
<evidence type="ECO:0000256" key="1">
    <source>
        <dbReference type="SAM" id="Phobius"/>
    </source>
</evidence>
<organism evidence="2 3">
    <name type="scientific">Citrullus colocynthis</name>
    <name type="common">colocynth</name>
    <dbReference type="NCBI Taxonomy" id="252529"/>
    <lineage>
        <taxon>Eukaryota</taxon>
        <taxon>Viridiplantae</taxon>
        <taxon>Streptophyta</taxon>
        <taxon>Embryophyta</taxon>
        <taxon>Tracheophyta</taxon>
        <taxon>Spermatophyta</taxon>
        <taxon>Magnoliopsida</taxon>
        <taxon>eudicotyledons</taxon>
        <taxon>Gunneridae</taxon>
        <taxon>Pentapetalae</taxon>
        <taxon>rosids</taxon>
        <taxon>fabids</taxon>
        <taxon>Cucurbitales</taxon>
        <taxon>Cucurbitaceae</taxon>
        <taxon>Benincaseae</taxon>
        <taxon>Citrullus</taxon>
    </lineage>
</organism>
<accession>A0ABP0XTD5</accession>
<protein>
    <submittedName>
        <fullName evidence="2">Uncharacterized protein</fullName>
    </submittedName>
</protein>
<evidence type="ECO:0000313" key="3">
    <source>
        <dbReference type="Proteomes" id="UP001642487"/>
    </source>
</evidence>
<sequence length="158" mass="16938">MESSSQQISLNMNELHSFITAINERNPGINSLPICIIMQRPPPANSSETQNNLGKTILGLTFQAVLALFISTPSSSPPFLTHLFGAAVLISFAVSFAGLFLQNAFPRTALLFEKIGALIAAIGVCIIASLLLIHQNFAWISCLACGLSLMAFILSFRG</sequence>
<keyword evidence="1" id="KW-1133">Transmembrane helix</keyword>
<evidence type="ECO:0000313" key="2">
    <source>
        <dbReference type="EMBL" id="CAK9311433.1"/>
    </source>
</evidence>
<keyword evidence="3" id="KW-1185">Reference proteome</keyword>
<feature type="transmembrane region" description="Helical" evidence="1">
    <location>
        <begin position="137"/>
        <end position="156"/>
    </location>
</feature>
<reference evidence="2 3" key="1">
    <citation type="submission" date="2024-03" db="EMBL/GenBank/DDBJ databases">
        <authorList>
            <person name="Gkanogiannis A."/>
            <person name="Becerra Lopez-Lavalle L."/>
        </authorList>
    </citation>
    <scope>NUCLEOTIDE SEQUENCE [LARGE SCALE GENOMIC DNA]</scope>
</reference>
<feature type="transmembrane region" description="Helical" evidence="1">
    <location>
        <begin position="111"/>
        <end position="131"/>
    </location>
</feature>
<feature type="transmembrane region" description="Helical" evidence="1">
    <location>
        <begin position="79"/>
        <end position="99"/>
    </location>
</feature>
<keyword evidence="1" id="KW-0472">Membrane</keyword>
<keyword evidence="1" id="KW-0812">Transmembrane</keyword>
<proteinExistence type="predicted"/>
<name>A0ABP0XTD5_9ROSI</name>
<dbReference type="Proteomes" id="UP001642487">
    <property type="component" value="Chromosome 10"/>
</dbReference>
<gene>
    <name evidence="2" type="ORF">CITCOLO1_LOCUS3093</name>
</gene>